<dbReference type="AlphaFoldDB" id="A0A2K3DYC2"/>
<sequence length="1038" mass="107899">MMDEICNTSGLIGKRVLGCSSSSQQQSLAQQQRSVLLALACPDLPPSALSGRGLHLQAQQRARCALGRHERACASGYRPHLRAAATARAVMEQVAYPPPSAAPSAQEEVFDLAGLFADVPRPGKEDSLFPLPSFPALVAEEAAWGRLARAMLQPAAAADVLTAIAEGGSAPNLWCSPEELEPAAEALDIRAVAARVAAARPASAAEAEERQRTSVFGRVVPGPEELAAAAGSGAARSSATAVATDAEAEAAAVAARAEAAARERLLQRWCAEALPSRAALLAAATSHMVLAQLRPGARESQIGFMWNGRSAALIDALLTHWALPPLGLHELTALGALLHALAGCFVADRDLLQSGLAVPPFKPQEAVRRLQPLAFFATPDGLCRAARVIAGSLLSLGKVFGAGVMYAKVVQLAQVHVVALQHVLPSSAEAAAAEGAAATPEAAAVRRRELVSRCRSKYTSRVERALATIVNEFVRARGPGGSGLPSVKLPAAAELAVQLATATFPPAAEAAAASAWGSTAVRPNSGNSSRNSSSNRANNSVSASPIGGSFGGDDGECDAEDGQPSKPLPAAAAVVRMSLGRRSSQPAPLRDGMSGMMQGGMRIESQCEAERLTVAAALAAALAQPDVRGEAAERAARRRATLVTVGATATHHALLQAALVAPIHTAPTDVNHQSHPVANRAMTVLAGAIGDKLLPVAMVAACRGEARRLLGGCGIMVMLARDPELADAHESQLPSGTEQAKPKEKPPKAQGVADGAGGSGGGSSGQGTGEGGDPLTPLEVDSCAVQMHFVALPPEAQERILARRKSARRELMNGWSPGQRLLQRKRIESHLRSGGRSLLLTCPSTSELMSAVAICAELSSEWLHNDGRALALVPLWDQTPPSMLGGASAAAEDVWFLSALRERLLLELFEGHRPQSAPLSDWSRRLLRPDWQARQRLALQRLLGSLSGVPTSAFIGWRAGDTDNLHAATGWPGMMDGTRQVYNAEAEEARALRGHPFFGGYGAAGEGGLGRAGAGSGAGVGLQLLLLECEPGRPTEWL</sequence>
<dbReference type="KEGG" id="cre:CHLRE_03g191750v5"/>
<dbReference type="Proteomes" id="UP000006906">
    <property type="component" value="Chromosome 3"/>
</dbReference>
<dbReference type="OrthoDB" id="550503at2759"/>
<dbReference type="ExpressionAtlas" id="A0A2K3DYC2">
    <property type="expression patterns" value="baseline"/>
</dbReference>
<organism evidence="2 3">
    <name type="scientific">Chlamydomonas reinhardtii</name>
    <name type="common">Chlamydomonas smithii</name>
    <dbReference type="NCBI Taxonomy" id="3055"/>
    <lineage>
        <taxon>Eukaryota</taxon>
        <taxon>Viridiplantae</taxon>
        <taxon>Chlorophyta</taxon>
        <taxon>core chlorophytes</taxon>
        <taxon>Chlorophyceae</taxon>
        <taxon>CS clade</taxon>
        <taxon>Chlamydomonadales</taxon>
        <taxon>Chlamydomonadaceae</taxon>
        <taxon>Chlamydomonas</taxon>
    </lineage>
</organism>
<keyword evidence="3" id="KW-1185">Reference proteome</keyword>
<feature type="compositionally biased region" description="Low complexity" evidence="1">
    <location>
        <begin position="517"/>
        <end position="544"/>
    </location>
</feature>
<dbReference type="EMBL" id="CM008964">
    <property type="protein sequence ID" value="PNW85546.1"/>
    <property type="molecule type" value="Genomic_DNA"/>
</dbReference>
<reference evidence="2 3" key="1">
    <citation type="journal article" date="2007" name="Science">
        <title>The Chlamydomonas genome reveals the evolution of key animal and plant functions.</title>
        <authorList>
            <person name="Merchant S.S."/>
            <person name="Prochnik S.E."/>
            <person name="Vallon O."/>
            <person name="Harris E.H."/>
            <person name="Karpowicz S.J."/>
            <person name="Witman G.B."/>
            <person name="Terry A."/>
            <person name="Salamov A."/>
            <person name="Fritz-Laylin L.K."/>
            <person name="Marechal-Drouard L."/>
            <person name="Marshall W.F."/>
            <person name="Qu L.H."/>
            <person name="Nelson D.R."/>
            <person name="Sanderfoot A.A."/>
            <person name="Spalding M.H."/>
            <person name="Kapitonov V.V."/>
            <person name="Ren Q."/>
            <person name="Ferris P."/>
            <person name="Lindquist E."/>
            <person name="Shapiro H."/>
            <person name="Lucas S.M."/>
            <person name="Grimwood J."/>
            <person name="Schmutz J."/>
            <person name="Cardol P."/>
            <person name="Cerutti H."/>
            <person name="Chanfreau G."/>
            <person name="Chen C.L."/>
            <person name="Cognat V."/>
            <person name="Croft M.T."/>
            <person name="Dent R."/>
            <person name="Dutcher S."/>
            <person name="Fernandez E."/>
            <person name="Fukuzawa H."/>
            <person name="Gonzalez-Ballester D."/>
            <person name="Gonzalez-Halphen D."/>
            <person name="Hallmann A."/>
            <person name="Hanikenne M."/>
            <person name="Hippler M."/>
            <person name="Inwood W."/>
            <person name="Jabbari K."/>
            <person name="Kalanon M."/>
            <person name="Kuras R."/>
            <person name="Lefebvre P.A."/>
            <person name="Lemaire S.D."/>
            <person name="Lobanov A.V."/>
            <person name="Lohr M."/>
            <person name="Manuell A."/>
            <person name="Meier I."/>
            <person name="Mets L."/>
            <person name="Mittag M."/>
            <person name="Mittelmeier T."/>
            <person name="Moroney J.V."/>
            <person name="Moseley J."/>
            <person name="Napoli C."/>
            <person name="Nedelcu A.M."/>
            <person name="Niyogi K."/>
            <person name="Novoselov S.V."/>
            <person name="Paulsen I.T."/>
            <person name="Pazour G."/>
            <person name="Purton S."/>
            <person name="Ral J.P."/>
            <person name="Riano-Pachon D.M."/>
            <person name="Riekhof W."/>
            <person name="Rymarquis L."/>
            <person name="Schroda M."/>
            <person name="Stern D."/>
            <person name="Umen J."/>
            <person name="Willows R."/>
            <person name="Wilson N."/>
            <person name="Zimmer S.L."/>
            <person name="Allmer J."/>
            <person name="Balk J."/>
            <person name="Bisova K."/>
            <person name="Chen C.J."/>
            <person name="Elias M."/>
            <person name="Gendler K."/>
            <person name="Hauser C."/>
            <person name="Lamb M.R."/>
            <person name="Ledford H."/>
            <person name="Long J.C."/>
            <person name="Minagawa J."/>
            <person name="Page M.D."/>
            <person name="Pan J."/>
            <person name="Pootakham W."/>
            <person name="Roje S."/>
            <person name="Rose A."/>
            <person name="Stahlberg E."/>
            <person name="Terauchi A.M."/>
            <person name="Yang P."/>
            <person name="Ball S."/>
            <person name="Bowler C."/>
            <person name="Dieckmann C.L."/>
            <person name="Gladyshev V.N."/>
            <person name="Green P."/>
            <person name="Jorgensen R."/>
            <person name="Mayfield S."/>
            <person name="Mueller-Roeber B."/>
            <person name="Rajamani S."/>
            <person name="Sayre R.T."/>
            <person name="Brokstein P."/>
            <person name="Dubchak I."/>
            <person name="Goodstein D."/>
            <person name="Hornick L."/>
            <person name="Huang Y.W."/>
            <person name="Jhaveri J."/>
            <person name="Luo Y."/>
            <person name="Martinez D."/>
            <person name="Ngau W.C."/>
            <person name="Otillar B."/>
            <person name="Poliakov A."/>
            <person name="Porter A."/>
            <person name="Szajkowski L."/>
            <person name="Werner G."/>
            <person name="Zhou K."/>
            <person name="Grigoriev I.V."/>
            <person name="Rokhsar D.S."/>
            <person name="Grossman A.R."/>
        </authorList>
    </citation>
    <scope>NUCLEOTIDE SEQUENCE [LARGE SCALE GENOMIC DNA]</scope>
    <source>
        <strain evidence="3">CC-503</strain>
    </source>
</reference>
<dbReference type="InParanoid" id="A0A2K3DYC2"/>
<feature type="compositionally biased region" description="Gly residues" evidence="1">
    <location>
        <begin position="754"/>
        <end position="772"/>
    </location>
</feature>
<accession>A0A2K3DYC2</accession>
<proteinExistence type="predicted"/>
<dbReference type="GeneID" id="66052943"/>
<gene>
    <name evidence="2" type="ORF">CHLRE_03g191750v5</name>
</gene>
<name>A0A2K3DYC2_CHLRE</name>
<dbReference type="Gramene" id="PNW85546">
    <property type="protein sequence ID" value="PNW85546"/>
    <property type="gene ID" value="CHLRE_03g191750v5"/>
</dbReference>
<evidence type="ECO:0000313" key="3">
    <source>
        <dbReference type="Proteomes" id="UP000006906"/>
    </source>
</evidence>
<evidence type="ECO:0000256" key="1">
    <source>
        <dbReference type="SAM" id="MobiDB-lite"/>
    </source>
</evidence>
<protein>
    <submittedName>
        <fullName evidence="2">Uncharacterized protein</fullName>
    </submittedName>
</protein>
<dbReference type="RefSeq" id="XP_042926318.1">
    <property type="nucleotide sequence ID" value="XM_043061189.1"/>
</dbReference>
<feature type="region of interest" description="Disordered" evidence="1">
    <location>
        <begin position="517"/>
        <end position="567"/>
    </location>
</feature>
<feature type="region of interest" description="Disordered" evidence="1">
    <location>
        <begin position="727"/>
        <end position="777"/>
    </location>
</feature>
<evidence type="ECO:0000313" key="2">
    <source>
        <dbReference type="EMBL" id="PNW85546.1"/>
    </source>
</evidence>